<dbReference type="RefSeq" id="WP_099326373.1">
    <property type="nucleotide sequence ID" value="NZ_CP049055.1"/>
</dbReference>
<dbReference type="EMBL" id="CT573071">
    <property type="protein sequence ID" value="CAJ73136.1"/>
    <property type="molecule type" value="Genomic_DNA"/>
</dbReference>
<dbReference type="Pfam" id="PF07963">
    <property type="entry name" value="N_methyl"/>
    <property type="match status" value="1"/>
</dbReference>
<evidence type="ECO:0000313" key="6">
    <source>
        <dbReference type="Proteomes" id="UP000501926"/>
    </source>
</evidence>
<evidence type="ECO:0008006" key="7">
    <source>
        <dbReference type="Google" id="ProtNLM"/>
    </source>
</evidence>
<reference evidence="3 6" key="5">
    <citation type="submission" date="2020-02" db="EMBL/GenBank/DDBJ databases">
        <title>Newly sequenced genome of strain CSTR1 showed variability in Candidatus Kuenenia stuttgartiensis genomes.</title>
        <authorList>
            <person name="Ding C."/>
            <person name="Adrian L."/>
        </authorList>
    </citation>
    <scope>NUCLEOTIDE SEQUENCE [LARGE SCALE GENOMIC DNA]</scope>
    <source>
        <strain evidence="3 6">CSTR1</strain>
    </source>
</reference>
<name>Q1Q6E0_KUEST</name>
<dbReference type="Proteomes" id="UP000221734">
    <property type="component" value="Chromosome Kuenenia_stuttgartiensis_MBR1"/>
</dbReference>
<keyword evidence="5" id="KW-1185">Reference proteome</keyword>
<keyword evidence="1" id="KW-0812">Transmembrane</keyword>
<dbReference type="EMBL" id="LT934425">
    <property type="protein sequence ID" value="SOH05840.1"/>
    <property type="molecule type" value="Genomic_DNA"/>
</dbReference>
<dbReference type="InterPro" id="IPR012902">
    <property type="entry name" value="N_methyl_site"/>
</dbReference>
<evidence type="ECO:0000313" key="4">
    <source>
        <dbReference type="EMBL" id="SOH05840.1"/>
    </source>
</evidence>
<evidence type="ECO:0000313" key="5">
    <source>
        <dbReference type="Proteomes" id="UP000221734"/>
    </source>
</evidence>
<organism evidence="2">
    <name type="scientific">Kuenenia stuttgartiensis</name>
    <dbReference type="NCBI Taxonomy" id="174633"/>
    <lineage>
        <taxon>Bacteria</taxon>
        <taxon>Pseudomonadati</taxon>
        <taxon>Planctomycetota</taxon>
        <taxon>Candidatus Brocadiia</taxon>
        <taxon>Candidatus Brocadiales</taxon>
        <taxon>Candidatus Brocadiaceae</taxon>
        <taxon>Candidatus Kuenenia</taxon>
    </lineage>
</organism>
<reference evidence="2" key="2">
    <citation type="submission" date="2006-01" db="EMBL/GenBank/DDBJ databases">
        <authorList>
            <person name="Genoscope"/>
        </authorList>
    </citation>
    <scope>NUCLEOTIDE SEQUENCE</scope>
</reference>
<gene>
    <name evidence="3" type="ORF">KsCSTR_36820</name>
    <name evidence="4" type="ORF">KSMBR1_3365</name>
    <name evidence="2" type="ORF">kuste2390</name>
</gene>
<dbReference type="EMBL" id="CP049055">
    <property type="protein sequence ID" value="QII13061.1"/>
    <property type="molecule type" value="Genomic_DNA"/>
</dbReference>
<dbReference type="AlphaFoldDB" id="Q1Q6E0"/>
<keyword evidence="1" id="KW-0472">Membrane</keyword>
<dbReference type="NCBIfam" id="TIGR02532">
    <property type="entry name" value="IV_pilin_GFxxxE"/>
    <property type="match status" value="1"/>
</dbReference>
<keyword evidence="1" id="KW-1133">Transmembrane helix</keyword>
<sequence>MKFILSQKRKGFTLLEVMVAMAIIGVSIGIFFSMVGNSSRIRGKIDDHTNSLLLARTKAEESFLGILDGIYTRLDEKTIYEGVTEKGVKWKIMEIDKYKEARMRVMMGEEDEERELPPEGYMALNTQVEGITIDTVTFIEQKRNDTIKKKKKGNE</sequence>
<evidence type="ECO:0000313" key="3">
    <source>
        <dbReference type="EMBL" id="QII13061.1"/>
    </source>
</evidence>
<proteinExistence type="predicted"/>
<reference evidence="2" key="1">
    <citation type="journal article" date="2006" name="Nature">
        <title>Deciphering the evolution and metabolism of an anammox bacterium from a community genome.</title>
        <authorList>
            <person name="Strous M."/>
            <person name="Pelletier E."/>
            <person name="Mangenot S."/>
            <person name="Rattei T."/>
            <person name="Lehner A."/>
            <person name="Taylor M.W."/>
            <person name="Horn M."/>
            <person name="Daims H."/>
            <person name="Bartol-Mavel D."/>
            <person name="Wincker P."/>
            <person name="Barbe V."/>
            <person name="Fonknechten N."/>
            <person name="Vallenet D."/>
            <person name="Segurens B."/>
            <person name="Schenowitz-Truong C."/>
            <person name="Medigue C."/>
            <person name="Collingro A."/>
            <person name="Snel B."/>
            <person name="Dutilh B.E."/>
            <person name="OpDenCamp H.J.M."/>
            <person name="vanDerDrift C."/>
            <person name="Cirpus I."/>
            <person name="vanDePas-Schoonen K.T."/>
            <person name="Harhangi H.R."/>
            <person name="vanNiftrik L."/>
            <person name="Schmid M."/>
            <person name="Keltjens J."/>
            <person name="vanDeVossenberg J."/>
            <person name="Kartal B."/>
            <person name="Meier H."/>
            <person name="Frishman D."/>
            <person name="Huynen M.A."/>
            <person name="Mewes H."/>
            <person name="Weissenbach J."/>
            <person name="Jetten M.S.M."/>
            <person name="Wagner M."/>
            <person name="LePaslier D."/>
        </authorList>
    </citation>
    <scope>NUCLEOTIDE SEQUENCE</scope>
</reference>
<accession>Q1Q6E0</accession>
<dbReference type="SUPFAM" id="SSF54523">
    <property type="entry name" value="Pili subunits"/>
    <property type="match status" value="1"/>
</dbReference>
<feature type="transmembrane region" description="Helical" evidence="1">
    <location>
        <begin position="12"/>
        <end position="35"/>
    </location>
</feature>
<protein>
    <recommendedName>
        <fullName evidence="7">Prepilin-type N-terminal cleavage/methylation domain-containing protein</fullName>
    </recommendedName>
</protein>
<dbReference type="KEGG" id="kst:KSMBR1_3365"/>
<reference evidence="5" key="4">
    <citation type="submission" date="2017-10" db="EMBL/GenBank/DDBJ databases">
        <authorList>
            <person name="Frank J."/>
        </authorList>
    </citation>
    <scope>NUCLEOTIDE SEQUENCE [LARGE SCALE GENOMIC DNA]</scope>
</reference>
<evidence type="ECO:0000313" key="2">
    <source>
        <dbReference type="EMBL" id="CAJ73136.1"/>
    </source>
</evidence>
<reference evidence="4" key="3">
    <citation type="submission" date="2017-10" db="EMBL/GenBank/DDBJ databases">
        <authorList>
            <person name="Banno H."/>
            <person name="Chua N.-H."/>
        </authorList>
    </citation>
    <scope>NUCLEOTIDE SEQUENCE [LARGE SCALE GENOMIC DNA]</scope>
    <source>
        <strain evidence="4">Kuenenia_mbr1_ru-nijmegen</strain>
    </source>
</reference>
<dbReference type="OrthoDB" id="287004at2"/>
<dbReference type="Proteomes" id="UP000501926">
    <property type="component" value="Chromosome"/>
</dbReference>
<dbReference type="InterPro" id="IPR045584">
    <property type="entry name" value="Pilin-like"/>
</dbReference>
<evidence type="ECO:0000256" key="1">
    <source>
        <dbReference type="SAM" id="Phobius"/>
    </source>
</evidence>